<comment type="caution">
    <text evidence="4">The sequence shown here is derived from an EMBL/GenBank/DDBJ whole genome shotgun (WGS) entry which is preliminary data.</text>
</comment>
<evidence type="ECO:0000256" key="3">
    <source>
        <dbReference type="SAM" id="SignalP"/>
    </source>
</evidence>
<keyword evidence="2" id="KW-0812">Transmembrane</keyword>
<proteinExistence type="predicted"/>
<keyword evidence="3" id="KW-0732">Signal</keyword>
<sequence length="127" mass="12776">MKNLALSALLLGVLAMPVTAQAASNTVVGVGTGAVAGAVVGGPIGAVVGAVVGGVVGSNSERARPRRARRTRAVRARRQAAQARPVNVAERGEEARRTIPAAATTGSVTAPRPPAVTQPATTWQNPR</sequence>
<keyword evidence="5" id="KW-1185">Reference proteome</keyword>
<dbReference type="EMBL" id="JAUFPX010000002">
    <property type="protein sequence ID" value="MDN3590101.1"/>
    <property type="molecule type" value="Genomic_DNA"/>
</dbReference>
<keyword evidence="2" id="KW-1133">Transmembrane helix</keyword>
<feature type="transmembrane region" description="Helical" evidence="2">
    <location>
        <begin position="32"/>
        <end position="57"/>
    </location>
</feature>
<feature type="region of interest" description="Disordered" evidence="1">
    <location>
        <begin position="59"/>
        <end position="127"/>
    </location>
</feature>
<reference evidence="5" key="1">
    <citation type="journal article" date="2019" name="Int. J. Syst. Evol. Microbiol.">
        <title>The Global Catalogue of Microorganisms (GCM) 10K type strain sequencing project: providing services to taxonomists for standard genome sequencing and annotation.</title>
        <authorList>
            <consortium name="The Broad Institute Genomics Platform"/>
            <consortium name="The Broad Institute Genome Sequencing Center for Infectious Disease"/>
            <person name="Wu L."/>
            <person name="Ma J."/>
        </authorList>
    </citation>
    <scope>NUCLEOTIDE SEQUENCE [LARGE SCALE GENOMIC DNA]</scope>
    <source>
        <strain evidence="5">CECT 7069</strain>
    </source>
</reference>
<evidence type="ECO:0000256" key="1">
    <source>
        <dbReference type="SAM" id="MobiDB-lite"/>
    </source>
</evidence>
<organism evidence="4 5">
    <name type="scientific">Methylobacterium adhaesivum</name>
    <dbReference type="NCBI Taxonomy" id="333297"/>
    <lineage>
        <taxon>Bacteria</taxon>
        <taxon>Pseudomonadati</taxon>
        <taxon>Pseudomonadota</taxon>
        <taxon>Alphaproteobacteria</taxon>
        <taxon>Hyphomicrobiales</taxon>
        <taxon>Methylobacteriaceae</taxon>
        <taxon>Methylobacterium</taxon>
    </lineage>
</organism>
<evidence type="ECO:0008006" key="6">
    <source>
        <dbReference type="Google" id="ProtNLM"/>
    </source>
</evidence>
<accession>A0ABT8BDP0</accession>
<keyword evidence="2" id="KW-0472">Membrane</keyword>
<dbReference type="Proteomes" id="UP001224644">
    <property type="component" value="Unassembled WGS sequence"/>
</dbReference>
<name>A0ABT8BDP0_9HYPH</name>
<evidence type="ECO:0000256" key="2">
    <source>
        <dbReference type="SAM" id="Phobius"/>
    </source>
</evidence>
<feature type="compositionally biased region" description="Polar residues" evidence="1">
    <location>
        <begin position="118"/>
        <end position="127"/>
    </location>
</feature>
<feature type="chain" id="PRO_5046116160" description="Glycine zipper domain-containing protein" evidence="3">
    <location>
        <begin position="23"/>
        <end position="127"/>
    </location>
</feature>
<feature type="compositionally biased region" description="Basic residues" evidence="1">
    <location>
        <begin position="64"/>
        <end position="78"/>
    </location>
</feature>
<feature type="signal peptide" evidence="3">
    <location>
        <begin position="1"/>
        <end position="22"/>
    </location>
</feature>
<protein>
    <recommendedName>
        <fullName evidence="6">Glycine zipper domain-containing protein</fullName>
    </recommendedName>
</protein>
<dbReference type="RefSeq" id="WP_238221428.1">
    <property type="nucleotide sequence ID" value="NZ_BPQD01000001.1"/>
</dbReference>
<evidence type="ECO:0000313" key="4">
    <source>
        <dbReference type="EMBL" id="MDN3590101.1"/>
    </source>
</evidence>
<gene>
    <name evidence="4" type="ORF">QWZ12_05670</name>
</gene>
<evidence type="ECO:0000313" key="5">
    <source>
        <dbReference type="Proteomes" id="UP001224644"/>
    </source>
</evidence>